<sequence>MYSLVSTELRMTINAKTNMKTVGGHIRLASIPRQRRREQLAQSKMEEITSAIARVFHLSGWTTFSMPKVEQ</sequence>
<gene>
    <name evidence="1" type="ORF">PsorP6_005802</name>
</gene>
<keyword evidence="2" id="KW-1185">Reference proteome</keyword>
<name>A0ACC0W607_9STRA</name>
<comment type="caution">
    <text evidence="1">The sequence shown here is derived from an EMBL/GenBank/DDBJ whole genome shotgun (WGS) entry which is preliminary data.</text>
</comment>
<reference evidence="1 2" key="1">
    <citation type="journal article" date="2022" name="bioRxiv">
        <title>The genome of the oomycete Peronosclerospora sorghi, a cosmopolitan pathogen of maize and sorghum, is inflated with dispersed pseudogenes.</title>
        <authorList>
            <person name="Fletcher K."/>
            <person name="Martin F."/>
            <person name="Isakeit T."/>
            <person name="Cavanaugh K."/>
            <person name="Magill C."/>
            <person name="Michelmore R."/>
        </authorList>
    </citation>
    <scope>NUCLEOTIDE SEQUENCE [LARGE SCALE GENOMIC DNA]</scope>
    <source>
        <strain evidence="1">P6</strain>
    </source>
</reference>
<organism evidence="1 2">
    <name type="scientific">Peronosclerospora sorghi</name>
    <dbReference type="NCBI Taxonomy" id="230839"/>
    <lineage>
        <taxon>Eukaryota</taxon>
        <taxon>Sar</taxon>
        <taxon>Stramenopiles</taxon>
        <taxon>Oomycota</taxon>
        <taxon>Peronosporomycetes</taxon>
        <taxon>Peronosporales</taxon>
        <taxon>Peronosporaceae</taxon>
        <taxon>Peronosclerospora</taxon>
    </lineage>
</organism>
<protein>
    <submittedName>
        <fullName evidence="1">Uncharacterized protein</fullName>
    </submittedName>
</protein>
<evidence type="ECO:0000313" key="2">
    <source>
        <dbReference type="Proteomes" id="UP001163321"/>
    </source>
</evidence>
<evidence type="ECO:0000313" key="1">
    <source>
        <dbReference type="EMBL" id="KAI9913766.1"/>
    </source>
</evidence>
<dbReference type="Proteomes" id="UP001163321">
    <property type="component" value="Chromosome 4"/>
</dbReference>
<dbReference type="EMBL" id="CM047583">
    <property type="protein sequence ID" value="KAI9913766.1"/>
    <property type="molecule type" value="Genomic_DNA"/>
</dbReference>
<accession>A0ACC0W607</accession>
<proteinExistence type="predicted"/>